<organism evidence="3 4">
    <name type="scientific">Bacillus atrophaeus (strain 1942)</name>
    <dbReference type="NCBI Taxonomy" id="720555"/>
    <lineage>
        <taxon>Bacteria</taxon>
        <taxon>Bacillati</taxon>
        <taxon>Bacillota</taxon>
        <taxon>Bacilli</taxon>
        <taxon>Bacillales</taxon>
        <taxon>Bacillaceae</taxon>
        <taxon>Bacillus</taxon>
    </lineage>
</organism>
<evidence type="ECO:0000256" key="1">
    <source>
        <dbReference type="ARBA" id="ARBA00022553"/>
    </source>
</evidence>
<evidence type="ECO:0000313" key="3">
    <source>
        <dbReference type="EMBL" id="ADP31882.1"/>
    </source>
</evidence>
<keyword evidence="4" id="KW-1185">Reference proteome</keyword>
<dbReference type="EMBL" id="CP002207">
    <property type="protein sequence ID" value="ADP31882.1"/>
    <property type="molecule type" value="Genomic_DNA"/>
</dbReference>
<reference evidence="3 4" key="1">
    <citation type="journal article" date="2011" name="Front. Microbiol.">
        <title>Genomic signatures of strain selection and enhancement in Bacillus atrophaeus var. globigii, a historical biowarfare simulant.</title>
        <authorList>
            <person name="Gibbons H.S."/>
            <person name="Broomall S.M."/>
            <person name="McNew L.A."/>
            <person name="Daligault H."/>
            <person name="Chapman C."/>
            <person name="Bruce D."/>
            <person name="Karavis M."/>
            <person name="Krepps M."/>
            <person name="McGregor P.A."/>
            <person name="Hong C."/>
            <person name="Park K.H."/>
            <person name="Akmal A."/>
            <person name="Feldman A."/>
            <person name="Lin J.S."/>
            <person name="Chang W.E."/>
            <person name="Higgs B.W."/>
            <person name="Demirev P."/>
            <person name="Lindquist J."/>
            <person name="Liem A."/>
            <person name="Fochler E."/>
            <person name="Read T.D."/>
            <person name="Tapia R."/>
            <person name="Johnson S."/>
            <person name="Bishop-Lilly K.A."/>
            <person name="Detter C."/>
            <person name="Han C."/>
            <person name="Sozhamannan S."/>
            <person name="Rosenzweig C.N."/>
            <person name="Skowronski E.W."/>
        </authorList>
    </citation>
    <scope>NUCLEOTIDE SEQUENCE [LARGE SCALE GENOMIC DNA]</scope>
    <source>
        <strain evidence="3 4">1942</strain>
    </source>
</reference>
<dbReference type="PROSITE" id="PS50801">
    <property type="entry name" value="STAS"/>
    <property type="match status" value="1"/>
</dbReference>
<dbReference type="InterPro" id="IPR002645">
    <property type="entry name" value="STAS_dom"/>
</dbReference>
<dbReference type="SUPFAM" id="SSF52091">
    <property type="entry name" value="SpoIIaa-like"/>
    <property type="match status" value="1"/>
</dbReference>
<sequence>MKDELKYIGEKIVQYEKALAQNVADIEINSLGRRLEEDRQALPGITYREQLITYLGQALYQDMQEVTERISEWSKQTGEMFIRLNVSLSESLRAISFYRTVIWNVFTEELEQRKFAAITMLDVSKMLDPLFDKVSSIIGEVYEQHNNRLMKIAYTALEELSVTVVPVAETIAVIPLVGAIDTHRAKLIMDISLNEGARLKLKHIILDVSGVPLIDTMVADQIFHIVNALRLTGIKAMITGIHPEIAQTIVSLGLDFGDIKTRATLQQALKELGFTQDKM</sequence>
<feature type="domain" description="STAS" evidence="2">
    <location>
        <begin position="161"/>
        <end position="272"/>
    </location>
</feature>
<dbReference type="InterPro" id="IPR036513">
    <property type="entry name" value="STAS_dom_sf"/>
</dbReference>
<accession>A0ABN3Z8H6</accession>
<dbReference type="InterPro" id="IPR051932">
    <property type="entry name" value="Bact_StressResp_Reg"/>
</dbReference>
<dbReference type="Pfam" id="PF01740">
    <property type="entry name" value="STAS"/>
    <property type="match status" value="1"/>
</dbReference>
<dbReference type="RefSeq" id="WP_003327302.1">
    <property type="nucleotide sequence ID" value="NC_014639.1"/>
</dbReference>
<evidence type="ECO:0000259" key="2">
    <source>
        <dbReference type="PROSITE" id="PS50801"/>
    </source>
</evidence>
<gene>
    <name evidence="3" type="ordered locus">BATR1942_04640</name>
</gene>
<proteinExistence type="predicted"/>
<protein>
    <submittedName>
        <fullName evidence="3">Positive regulator of sigma-B activity</fullName>
    </submittedName>
</protein>
<name>A0ABN3Z8H6_BACA1</name>
<dbReference type="Proteomes" id="UP000006867">
    <property type="component" value="Chromosome"/>
</dbReference>
<dbReference type="PANTHER" id="PTHR33745">
    <property type="entry name" value="RSBT ANTAGONIST PROTEIN RSBS-RELATED"/>
    <property type="match status" value="1"/>
</dbReference>
<dbReference type="Gene3D" id="3.30.750.24">
    <property type="entry name" value="STAS domain"/>
    <property type="match status" value="1"/>
</dbReference>
<keyword evidence="1" id="KW-0597">Phosphoprotein</keyword>
<dbReference type="CDD" id="cd07041">
    <property type="entry name" value="STAS_RsbR_RsbS_like"/>
    <property type="match status" value="1"/>
</dbReference>
<evidence type="ECO:0000313" key="4">
    <source>
        <dbReference type="Proteomes" id="UP000006867"/>
    </source>
</evidence>
<dbReference type="PANTHER" id="PTHR33745:SF3">
    <property type="entry name" value="RSBT CO-ANTAGONIST PROTEIN RSBRC"/>
    <property type="match status" value="1"/>
</dbReference>